<protein>
    <submittedName>
        <fullName evidence="2">Uncharacterized protein</fullName>
    </submittedName>
</protein>
<evidence type="ECO:0000313" key="2">
    <source>
        <dbReference type="EMBL" id="GFO32637.1"/>
    </source>
</evidence>
<keyword evidence="3" id="KW-1185">Reference proteome</keyword>
<name>A0AAV4CLC5_9GAST</name>
<evidence type="ECO:0000313" key="3">
    <source>
        <dbReference type="Proteomes" id="UP000735302"/>
    </source>
</evidence>
<evidence type="ECO:0000256" key="1">
    <source>
        <dbReference type="SAM" id="MobiDB-lite"/>
    </source>
</evidence>
<dbReference type="EMBL" id="BLXT01006644">
    <property type="protein sequence ID" value="GFO32637.1"/>
    <property type="molecule type" value="Genomic_DNA"/>
</dbReference>
<proteinExistence type="predicted"/>
<reference evidence="2 3" key="1">
    <citation type="journal article" date="2021" name="Elife">
        <title>Chloroplast acquisition without the gene transfer in kleptoplastic sea slugs, Plakobranchus ocellatus.</title>
        <authorList>
            <person name="Maeda T."/>
            <person name="Takahashi S."/>
            <person name="Yoshida T."/>
            <person name="Shimamura S."/>
            <person name="Takaki Y."/>
            <person name="Nagai Y."/>
            <person name="Toyoda A."/>
            <person name="Suzuki Y."/>
            <person name="Arimoto A."/>
            <person name="Ishii H."/>
            <person name="Satoh N."/>
            <person name="Nishiyama T."/>
            <person name="Hasebe M."/>
            <person name="Maruyama T."/>
            <person name="Minagawa J."/>
            <person name="Obokata J."/>
            <person name="Shigenobu S."/>
        </authorList>
    </citation>
    <scope>NUCLEOTIDE SEQUENCE [LARGE SCALE GENOMIC DNA]</scope>
</reference>
<feature type="compositionally biased region" description="Polar residues" evidence="1">
    <location>
        <begin position="13"/>
        <end position="23"/>
    </location>
</feature>
<dbReference type="AlphaFoldDB" id="A0AAV4CLC5"/>
<gene>
    <name evidence="2" type="ORF">PoB_005914200</name>
</gene>
<feature type="compositionally biased region" description="Basic and acidic residues" evidence="1">
    <location>
        <begin position="1"/>
        <end position="11"/>
    </location>
</feature>
<comment type="caution">
    <text evidence="2">The sequence shown here is derived from an EMBL/GenBank/DDBJ whole genome shotgun (WGS) entry which is preliminary data.</text>
</comment>
<organism evidence="2 3">
    <name type="scientific">Plakobranchus ocellatus</name>
    <dbReference type="NCBI Taxonomy" id="259542"/>
    <lineage>
        <taxon>Eukaryota</taxon>
        <taxon>Metazoa</taxon>
        <taxon>Spiralia</taxon>
        <taxon>Lophotrochozoa</taxon>
        <taxon>Mollusca</taxon>
        <taxon>Gastropoda</taxon>
        <taxon>Heterobranchia</taxon>
        <taxon>Euthyneura</taxon>
        <taxon>Panpulmonata</taxon>
        <taxon>Sacoglossa</taxon>
        <taxon>Placobranchoidea</taxon>
        <taxon>Plakobranchidae</taxon>
        <taxon>Plakobranchus</taxon>
    </lineage>
</organism>
<accession>A0AAV4CLC5</accession>
<feature type="region of interest" description="Disordered" evidence="1">
    <location>
        <begin position="1"/>
        <end position="50"/>
    </location>
</feature>
<dbReference type="Proteomes" id="UP000735302">
    <property type="component" value="Unassembled WGS sequence"/>
</dbReference>
<sequence>MSTNKSSREPKTLPQNSNMTSSVVPPEAVKPLPKHSRLEEHPARPPPHRLFAAPVSKTVAQITVLPATTAGRESGDGSD</sequence>